<dbReference type="EMBL" id="UYJE01009534">
    <property type="protein sequence ID" value="VDI74260.1"/>
    <property type="molecule type" value="Genomic_DNA"/>
</dbReference>
<evidence type="ECO:0000313" key="2">
    <source>
        <dbReference type="Proteomes" id="UP000596742"/>
    </source>
</evidence>
<dbReference type="Proteomes" id="UP000596742">
    <property type="component" value="Unassembled WGS sequence"/>
</dbReference>
<dbReference type="InterPro" id="IPR032675">
    <property type="entry name" value="LRR_dom_sf"/>
</dbReference>
<dbReference type="AlphaFoldDB" id="A0A8B6H678"/>
<dbReference type="SUPFAM" id="SSF52075">
    <property type="entry name" value="Outer arm dynein light chain 1"/>
    <property type="match status" value="1"/>
</dbReference>
<organism evidence="1 2">
    <name type="scientific">Mytilus galloprovincialis</name>
    <name type="common">Mediterranean mussel</name>
    <dbReference type="NCBI Taxonomy" id="29158"/>
    <lineage>
        <taxon>Eukaryota</taxon>
        <taxon>Metazoa</taxon>
        <taxon>Spiralia</taxon>
        <taxon>Lophotrochozoa</taxon>
        <taxon>Mollusca</taxon>
        <taxon>Bivalvia</taxon>
        <taxon>Autobranchia</taxon>
        <taxon>Pteriomorphia</taxon>
        <taxon>Mytilida</taxon>
        <taxon>Mytiloidea</taxon>
        <taxon>Mytilidae</taxon>
        <taxon>Mytilinae</taxon>
        <taxon>Mytilus</taxon>
    </lineage>
</organism>
<proteinExistence type="predicted"/>
<reference evidence="1" key="1">
    <citation type="submission" date="2018-11" db="EMBL/GenBank/DDBJ databases">
        <authorList>
            <person name="Alioto T."/>
            <person name="Alioto T."/>
        </authorList>
    </citation>
    <scope>NUCLEOTIDE SEQUENCE</scope>
</reference>
<name>A0A8B6H678_MYTGA</name>
<sequence>MQSSSLSIGLKYDHHSQFLSRLKRLQYVDFSRNAFKDQFRSSTFKSQLDSMQSLILEGNLLTSIPLDLEEFNRLSFLNIKNNKITYLTNKEELTPLK</sequence>
<gene>
    <name evidence="1" type="ORF">MGAL_10B000378</name>
</gene>
<keyword evidence="2" id="KW-1185">Reference proteome</keyword>
<dbReference type="InterPro" id="IPR001611">
    <property type="entry name" value="Leu-rich_rpt"/>
</dbReference>
<accession>A0A8B6H678</accession>
<dbReference type="OrthoDB" id="6120907at2759"/>
<dbReference type="Gene3D" id="3.80.10.10">
    <property type="entry name" value="Ribonuclease Inhibitor"/>
    <property type="match status" value="1"/>
</dbReference>
<comment type="caution">
    <text evidence="1">The sequence shown here is derived from an EMBL/GenBank/DDBJ whole genome shotgun (WGS) entry which is preliminary data.</text>
</comment>
<evidence type="ECO:0000313" key="1">
    <source>
        <dbReference type="EMBL" id="VDI74260.1"/>
    </source>
</evidence>
<dbReference type="PROSITE" id="PS51450">
    <property type="entry name" value="LRR"/>
    <property type="match status" value="1"/>
</dbReference>
<protein>
    <submittedName>
        <fullName evidence="1">Uncharacterized protein</fullName>
    </submittedName>
</protein>